<evidence type="ECO:0000256" key="1">
    <source>
        <dbReference type="SAM" id="MobiDB-lite"/>
    </source>
</evidence>
<protein>
    <submittedName>
        <fullName evidence="3">Uncharacterized protein</fullName>
    </submittedName>
</protein>
<keyword evidence="4" id="KW-1185">Reference proteome</keyword>
<dbReference type="Proteomes" id="UP000547614">
    <property type="component" value="Unassembled WGS sequence"/>
</dbReference>
<keyword evidence="2" id="KW-0732">Signal</keyword>
<sequence>MLKLSARLLQIALFLLVSTTAYAEPTRKAIIDYLEGRLPSHLDVTDLKFKAFPYGSGVGRVSIEGQVKLTEQLLVPVSEDPVPELFAKTNTIEEFEFARHQLPKHKIYKVKSIRVTERYPFSAELQYEERVSSTAFGGTVNYPRLGRNQKTRAKLRSNEVVIDSERYYAYINMIREKLNVLNEYRENAFTELESIRSANKAHVIQEGTGNRFTINLDEANEISWKSGELLRIHFVVNGTIRWPKDGRLYNTRYKAGETHRASLEVEYRPVNVEHRPFRHSSQGNVVITLSIFDTKKNKWYRTILGSEYKSIGPNKFEAGPGQGRNRFMSFEGYAKAEEDEVGDTGPSSDAQDDKNVATEGPSAPPFADIVAGDRDSDRGVISSGHEQLEESPSPTVEQLRDEGLQMIVEGDYATALELLEHSLEIEQDEAIAGRVERLRVFLKVRTGEDRANGERSE</sequence>
<dbReference type="EMBL" id="JACHXP010000028">
    <property type="protein sequence ID" value="MBB3192404.1"/>
    <property type="molecule type" value="Genomic_DNA"/>
</dbReference>
<accession>A0A839VIJ9</accession>
<feature type="region of interest" description="Disordered" evidence="1">
    <location>
        <begin position="337"/>
        <end position="396"/>
    </location>
</feature>
<proteinExistence type="predicted"/>
<dbReference type="RefSeq" id="WP_183327991.1">
    <property type="nucleotide sequence ID" value="NZ_JACHXP010000028.1"/>
</dbReference>
<evidence type="ECO:0000313" key="4">
    <source>
        <dbReference type="Proteomes" id="UP000547614"/>
    </source>
</evidence>
<gene>
    <name evidence="3" type="ORF">FHR94_003692</name>
</gene>
<feature type="chain" id="PRO_5032841922" evidence="2">
    <location>
        <begin position="24"/>
        <end position="457"/>
    </location>
</feature>
<evidence type="ECO:0000313" key="3">
    <source>
        <dbReference type="EMBL" id="MBB3192404.1"/>
    </source>
</evidence>
<evidence type="ECO:0000256" key="2">
    <source>
        <dbReference type="SAM" id="SignalP"/>
    </source>
</evidence>
<organism evidence="3 4">
    <name type="scientific">Halomonas cerina</name>
    <dbReference type="NCBI Taxonomy" id="447424"/>
    <lineage>
        <taxon>Bacteria</taxon>
        <taxon>Pseudomonadati</taxon>
        <taxon>Pseudomonadota</taxon>
        <taxon>Gammaproteobacteria</taxon>
        <taxon>Oceanospirillales</taxon>
        <taxon>Halomonadaceae</taxon>
        <taxon>Halomonas</taxon>
    </lineage>
</organism>
<comment type="caution">
    <text evidence="3">The sequence shown here is derived from an EMBL/GenBank/DDBJ whole genome shotgun (WGS) entry which is preliminary data.</text>
</comment>
<name>A0A839VIJ9_9GAMM</name>
<feature type="signal peptide" evidence="2">
    <location>
        <begin position="1"/>
        <end position="23"/>
    </location>
</feature>
<dbReference type="AlphaFoldDB" id="A0A839VIJ9"/>
<reference evidence="3 4" key="1">
    <citation type="submission" date="2020-08" db="EMBL/GenBank/DDBJ databases">
        <title>Genomic Encyclopedia of Type Strains, Phase III (KMG-III): the genomes of soil and plant-associated and newly described type strains.</title>
        <authorList>
            <person name="Whitman W."/>
        </authorList>
    </citation>
    <scope>NUCLEOTIDE SEQUENCE [LARGE SCALE GENOMIC DNA]</scope>
    <source>
        <strain evidence="3 4">CECT 7282</strain>
    </source>
</reference>